<proteinExistence type="predicted"/>
<protein>
    <submittedName>
        <fullName evidence="1">Uncharacterized protein</fullName>
    </submittedName>
</protein>
<dbReference type="EMBL" id="LQYN01000053">
    <property type="protein sequence ID" value="KYD05889.1"/>
    <property type="molecule type" value="Genomic_DNA"/>
</dbReference>
<evidence type="ECO:0000313" key="2">
    <source>
        <dbReference type="Proteomes" id="UP000075666"/>
    </source>
</evidence>
<dbReference type="Proteomes" id="UP000075666">
    <property type="component" value="Unassembled WGS sequence"/>
</dbReference>
<reference evidence="1 2" key="1">
    <citation type="submission" date="2016-01" db="EMBL/GenBank/DDBJ databases">
        <title>Genome Sequences of Twelve Sporeforming Bacillus Species Isolated from Foods.</title>
        <authorList>
            <person name="Berendsen E.M."/>
            <person name="Wells-Bennik M.H."/>
            <person name="Krawcyk A.O."/>
            <person name="De Jong A."/>
            <person name="Holsappel S."/>
            <person name="Eijlander R.T."/>
            <person name="Kuipers O.P."/>
        </authorList>
    </citation>
    <scope>NUCLEOTIDE SEQUENCE [LARGE SCALE GENOMIC DNA]</scope>
    <source>
        <strain evidence="1 2">B4102</strain>
    </source>
</reference>
<evidence type="ECO:0000313" key="1">
    <source>
        <dbReference type="EMBL" id="KYD05889.1"/>
    </source>
</evidence>
<dbReference type="AlphaFoldDB" id="A0A150L1B8"/>
<dbReference type="PATRIC" id="fig|46224.3.peg.3032"/>
<keyword evidence="2" id="KW-1185">Reference proteome</keyword>
<name>A0A150L1B8_9BACI</name>
<sequence>MNKSAYNILLIYTRRDLLLNPENTPHVLGFLLLIAHGLLCKMNFKGEKSPSKEEISQNVCLNGIGSS</sequence>
<accession>A0A150L1B8</accession>
<comment type="caution">
    <text evidence="1">The sequence shown here is derived from an EMBL/GenBank/DDBJ whole genome shotgun (WGS) entry which is preliminary data.</text>
</comment>
<organism evidence="1 2">
    <name type="scientific">Heyndrickxia sporothermodurans</name>
    <dbReference type="NCBI Taxonomy" id="46224"/>
    <lineage>
        <taxon>Bacteria</taxon>
        <taxon>Bacillati</taxon>
        <taxon>Bacillota</taxon>
        <taxon>Bacilli</taxon>
        <taxon>Bacillales</taxon>
        <taxon>Bacillaceae</taxon>
        <taxon>Heyndrickxia</taxon>
    </lineage>
</organism>
<gene>
    <name evidence="1" type="ORF">B4102_3062</name>
</gene>